<comment type="catalytic activity">
    <reaction evidence="12">
        <text>2 nitric oxide + NADH + 2 O2 = 2 nitrate + NAD(+) + H(+)</text>
        <dbReference type="Rhea" id="RHEA:19469"/>
        <dbReference type="ChEBI" id="CHEBI:15378"/>
        <dbReference type="ChEBI" id="CHEBI:15379"/>
        <dbReference type="ChEBI" id="CHEBI:16480"/>
        <dbReference type="ChEBI" id="CHEBI:17632"/>
        <dbReference type="ChEBI" id="CHEBI:57540"/>
        <dbReference type="ChEBI" id="CHEBI:57945"/>
        <dbReference type="EC" id="1.14.12.17"/>
    </reaction>
</comment>
<keyword evidence="8" id="KW-0521">NADP</keyword>
<dbReference type="GO" id="GO:0008941">
    <property type="term" value="F:nitric oxide dioxygenase NAD(P)H activity"/>
    <property type="evidence" value="ECO:0007669"/>
    <property type="project" value="UniProtKB-EC"/>
</dbReference>
<keyword evidence="17" id="KW-0560">Oxidoreductase</keyword>
<dbReference type="CDD" id="cd06184">
    <property type="entry name" value="flavohem_like_fad_nad_binding"/>
    <property type="match status" value="1"/>
</dbReference>
<dbReference type="InterPro" id="IPR017938">
    <property type="entry name" value="Riboflavin_synthase-like_b-brl"/>
</dbReference>
<keyword evidence="7" id="KW-0479">Metal-binding</keyword>
<dbReference type="Pfam" id="PF00042">
    <property type="entry name" value="Globin"/>
    <property type="match status" value="1"/>
</dbReference>
<comment type="similarity">
    <text evidence="14">Belongs to the globin family.</text>
</comment>
<comment type="caution">
    <text evidence="17">The sequence shown here is derived from an EMBL/GenBank/DDBJ whole genome shotgun (WGS) entry which is preliminary data.</text>
</comment>
<dbReference type="EMBL" id="JAVDQF010000001">
    <property type="protein sequence ID" value="MDR6269885.1"/>
    <property type="molecule type" value="Genomic_DNA"/>
</dbReference>
<dbReference type="PANTHER" id="PTHR43396">
    <property type="entry name" value="FLAVOHEMOPROTEIN"/>
    <property type="match status" value="1"/>
</dbReference>
<dbReference type="PANTHER" id="PTHR43396:SF3">
    <property type="entry name" value="FLAVOHEMOPROTEIN"/>
    <property type="match status" value="1"/>
</dbReference>
<dbReference type="InterPro" id="IPR000971">
    <property type="entry name" value="Globin"/>
</dbReference>
<dbReference type="Gene3D" id="1.10.490.10">
    <property type="entry name" value="Globins"/>
    <property type="match status" value="1"/>
</dbReference>
<proteinExistence type="inferred from homology"/>
<dbReference type="SUPFAM" id="SSF46458">
    <property type="entry name" value="Globin-like"/>
    <property type="match status" value="1"/>
</dbReference>
<dbReference type="SUPFAM" id="SSF52343">
    <property type="entry name" value="Ferredoxin reductase-like, C-terminal NADP-linked domain"/>
    <property type="match status" value="1"/>
</dbReference>
<evidence type="ECO:0000256" key="11">
    <source>
        <dbReference type="ARBA" id="ARBA00023027"/>
    </source>
</evidence>
<keyword evidence="11" id="KW-0520">NAD</keyword>
<evidence type="ECO:0000256" key="14">
    <source>
        <dbReference type="RuleBase" id="RU000356"/>
    </source>
</evidence>
<comment type="catalytic activity">
    <reaction evidence="13">
        <text>2 nitric oxide + NADPH + 2 O2 = 2 nitrate + NADP(+) + H(+)</text>
        <dbReference type="Rhea" id="RHEA:19465"/>
        <dbReference type="ChEBI" id="CHEBI:15378"/>
        <dbReference type="ChEBI" id="CHEBI:15379"/>
        <dbReference type="ChEBI" id="CHEBI:16480"/>
        <dbReference type="ChEBI" id="CHEBI:17632"/>
        <dbReference type="ChEBI" id="CHEBI:57783"/>
        <dbReference type="ChEBI" id="CHEBI:58349"/>
        <dbReference type="EC" id="1.14.12.17"/>
    </reaction>
</comment>
<evidence type="ECO:0000256" key="3">
    <source>
        <dbReference type="ARBA" id="ARBA00012229"/>
    </source>
</evidence>
<keyword evidence="17" id="KW-0223">Dioxygenase</keyword>
<dbReference type="RefSeq" id="WP_309798568.1">
    <property type="nucleotide sequence ID" value="NZ_BAAAHY010000005.1"/>
</dbReference>
<evidence type="ECO:0000256" key="12">
    <source>
        <dbReference type="ARBA" id="ARBA00048649"/>
    </source>
</evidence>
<organism evidence="17 18">
    <name type="scientific">Arthrobacter russicus</name>
    <dbReference type="NCBI Taxonomy" id="172040"/>
    <lineage>
        <taxon>Bacteria</taxon>
        <taxon>Bacillati</taxon>
        <taxon>Actinomycetota</taxon>
        <taxon>Actinomycetes</taxon>
        <taxon>Micrococcales</taxon>
        <taxon>Micrococcaceae</taxon>
        <taxon>Arthrobacter</taxon>
    </lineage>
</organism>
<evidence type="ECO:0000256" key="6">
    <source>
        <dbReference type="ARBA" id="ARBA00022714"/>
    </source>
</evidence>
<dbReference type="PROSITE" id="PS51384">
    <property type="entry name" value="FAD_FR"/>
    <property type="match status" value="1"/>
</dbReference>
<dbReference type="PROSITE" id="PS01033">
    <property type="entry name" value="GLOBIN"/>
    <property type="match status" value="1"/>
</dbReference>
<evidence type="ECO:0000256" key="9">
    <source>
        <dbReference type="ARBA" id="ARBA00023004"/>
    </source>
</evidence>
<keyword evidence="18" id="KW-1185">Reference proteome</keyword>
<dbReference type="Proteomes" id="UP001185069">
    <property type="component" value="Unassembled WGS sequence"/>
</dbReference>
<keyword evidence="5 14" id="KW-0561">Oxygen transport</keyword>
<evidence type="ECO:0000256" key="4">
    <source>
        <dbReference type="ARBA" id="ARBA00022617"/>
    </source>
</evidence>
<evidence type="ECO:0000313" key="17">
    <source>
        <dbReference type="EMBL" id="MDR6269885.1"/>
    </source>
</evidence>
<dbReference type="Gene3D" id="3.40.50.80">
    <property type="entry name" value="Nucleotide-binding domain of ferredoxin-NADP reductase (FNR) module"/>
    <property type="match status" value="1"/>
</dbReference>
<dbReference type="Gene3D" id="2.40.30.10">
    <property type="entry name" value="Translation factors"/>
    <property type="match status" value="1"/>
</dbReference>
<dbReference type="InterPro" id="IPR017927">
    <property type="entry name" value="FAD-bd_FR_type"/>
</dbReference>
<comment type="cofactor">
    <cofactor evidence="1">
        <name>heme b</name>
        <dbReference type="ChEBI" id="CHEBI:60344"/>
    </cofactor>
</comment>
<evidence type="ECO:0000256" key="13">
    <source>
        <dbReference type="ARBA" id="ARBA00049433"/>
    </source>
</evidence>
<evidence type="ECO:0000256" key="10">
    <source>
        <dbReference type="ARBA" id="ARBA00023014"/>
    </source>
</evidence>
<name>A0ABU1JBU9_9MICC</name>
<reference evidence="17 18" key="1">
    <citation type="submission" date="2023-07" db="EMBL/GenBank/DDBJ databases">
        <title>Sequencing the genomes of 1000 actinobacteria strains.</title>
        <authorList>
            <person name="Klenk H.-P."/>
        </authorList>
    </citation>
    <scope>NUCLEOTIDE SEQUENCE [LARGE SCALE GENOMIC DNA]</scope>
    <source>
        <strain evidence="17 18">DSM 14555</strain>
    </source>
</reference>
<keyword evidence="14" id="KW-0813">Transport</keyword>
<feature type="domain" description="Globin" evidence="15">
    <location>
        <begin position="1"/>
        <end position="147"/>
    </location>
</feature>
<evidence type="ECO:0000256" key="8">
    <source>
        <dbReference type="ARBA" id="ARBA00022857"/>
    </source>
</evidence>
<evidence type="ECO:0000259" key="15">
    <source>
        <dbReference type="PROSITE" id="PS01033"/>
    </source>
</evidence>
<evidence type="ECO:0000256" key="7">
    <source>
        <dbReference type="ARBA" id="ARBA00022723"/>
    </source>
</evidence>
<protein>
    <recommendedName>
        <fullName evidence="3">nitric oxide dioxygenase</fullName>
        <ecNumber evidence="3">1.14.12.17</ecNumber>
    </recommendedName>
</protein>
<evidence type="ECO:0000313" key="18">
    <source>
        <dbReference type="Proteomes" id="UP001185069"/>
    </source>
</evidence>
<keyword evidence="10" id="KW-0411">Iron-sulfur</keyword>
<keyword evidence="9" id="KW-0408">Iron</keyword>
<dbReference type="Pfam" id="PF00970">
    <property type="entry name" value="FAD_binding_6"/>
    <property type="match status" value="1"/>
</dbReference>
<dbReference type="EC" id="1.14.12.17" evidence="3"/>
<sequence>MLTPASRPIIQATLPLVGARLDAITARFYDTMLGEHPELLDGLFNRANQRSGEQRQALAGAIAGYAVHLLKDPAPMDPVKRSGQQLVERIAHKHVSLGITPEQYQLVYDYLFGAIAIELADVLTPEIAAAWTEVYWLMAEELSGREAQLYAANGNAAVWSPWRVVRKTPAGTHAMSFVVDPVDATAARPGRPGQYISVKVRMADGIHQTRQYSLSADAESSRQRTFTVKYDGEVSRALHDDVHVGDVIELSAPAGDVALGDSDRPVVLASAGIGCTPMAATLRSLSDQQSPRKVLALHTERRAEHWALADQMRQDVAALPDGQLQLWFEEPAEGAHHGRMSLKDVALPPRAVLHLCGPLGFMRAIRQEAIDLGIEPEHIHYEVFGPDLWLASA</sequence>
<comment type="similarity">
    <text evidence="2">In the C-terminal section; belongs to the flavoprotein pyridine nucleotide cytochrome reductase family.</text>
</comment>
<keyword evidence="4 14" id="KW-0349">Heme</keyword>
<dbReference type="InterPro" id="IPR012292">
    <property type="entry name" value="Globin/Proto"/>
</dbReference>
<dbReference type="InterPro" id="IPR039261">
    <property type="entry name" value="FNR_nucleotide-bd"/>
</dbReference>
<evidence type="ECO:0000256" key="2">
    <source>
        <dbReference type="ARBA" id="ARBA00006401"/>
    </source>
</evidence>
<evidence type="ECO:0000259" key="16">
    <source>
        <dbReference type="PROSITE" id="PS51384"/>
    </source>
</evidence>
<evidence type="ECO:0000256" key="1">
    <source>
        <dbReference type="ARBA" id="ARBA00001970"/>
    </source>
</evidence>
<dbReference type="InterPro" id="IPR009050">
    <property type="entry name" value="Globin-like_sf"/>
</dbReference>
<dbReference type="InterPro" id="IPR008333">
    <property type="entry name" value="Cbr1-like_FAD-bd_dom"/>
</dbReference>
<accession>A0ABU1JBU9</accession>
<evidence type="ECO:0000256" key="5">
    <source>
        <dbReference type="ARBA" id="ARBA00022621"/>
    </source>
</evidence>
<dbReference type="SUPFAM" id="SSF63380">
    <property type="entry name" value="Riboflavin synthase domain-like"/>
    <property type="match status" value="1"/>
</dbReference>
<keyword evidence="6" id="KW-0001">2Fe-2S</keyword>
<feature type="domain" description="FAD-binding FR-type" evidence="16">
    <location>
        <begin position="157"/>
        <end position="260"/>
    </location>
</feature>
<gene>
    <name evidence="17" type="ORF">JOE69_002123</name>
</gene>